<dbReference type="KEGG" id="vg:64408798"/>
<sequence length="532" mass="58246">MADTDPTPRPEITYATLQQAQRVDPKRATHTSLGLATAREIDPTAYSPYERNAAQNAMAMDYGLQTGRNGRNALSFVEATSWPGFATLALLAQLPEYRTMHETPADECVRAWGKITCSSKDELAADKATRITQKLEQYNVRTLVRTVVIHDQAYGGAHVFPHLKMDGDSVPADAPLLLSPSFVQRGCLTGFATIEPMWLSPNAYNATDPTLPNFYKPDSWIATSGKKIHSSRVHTVVGRPVGDMLKAAYSFRGVSISQLAMPYVDNWLRTRQSVSDTVKQFSMTNLATDMAQLLAPGGAQSLDARLQLFNLYRDNRNIGALDKGTEEIQQTNTPLSGLDSLQAQSQEQMAAVSHIPLVKLLGITPNGLNASSDGEIRVWYDFIAGYQATNLTPLMEWIIDLIQLSEFGQIDPGLAWEWSPLMELDDKQLAEVRQLNASTDSTLMELGVIDAKMVQQRLAADPTSGYAGALGERDELDDVEEIAKQLMAAALNPPATAPQTSNPQPDSEDDQTDNQPDAQADPAQNDQPVGNR</sequence>
<dbReference type="EMBL" id="MG944227">
    <property type="protein sequence ID" value="AVO23663.1"/>
    <property type="molecule type" value="Genomic_DNA"/>
</dbReference>
<accession>A0A3S7HCC4</accession>
<dbReference type="RefSeq" id="YP_010052429.1">
    <property type="nucleotide sequence ID" value="NC_054458.1"/>
</dbReference>
<feature type="domain" description="Anti-CBASS protein Acb1-like N-terminal" evidence="2">
    <location>
        <begin position="87"/>
        <end position="441"/>
    </location>
</feature>
<protein>
    <recommendedName>
        <fullName evidence="2">Anti-CBASS protein Acb1-like N-terminal domain-containing protein</fullName>
    </recommendedName>
</protein>
<dbReference type="InterPro" id="IPR024459">
    <property type="entry name" value="Acb1-like_N"/>
</dbReference>
<feature type="region of interest" description="Disordered" evidence="1">
    <location>
        <begin position="488"/>
        <end position="532"/>
    </location>
</feature>
<feature type="compositionally biased region" description="Polar residues" evidence="1">
    <location>
        <begin position="513"/>
        <end position="532"/>
    </location>
</feature>
<evidence type="ECO:0000256" key="1">
    <source>
        <dbReference type="SAM" id="MobiDB-lite"/>
    </source>
</evidence>
<dbReference type="Proteomes" id="UP000289438">
    <property type="component" value="Segment"/>
</dbReference>
<dbReference type="GeneID" id="64408798"/>
<name>A0A3S7HCC4_9CAUD</name>
<proteinExistence type="predicted"/>
<reference evidence="3 4" key="1">
    <citation type="submission" date="2018-02" db="EMBL/GenBank/DDBJ databases">
        <title>Isolation, characterization and comparative genomics of Xanthomonas oryzae pv. oryzae bacteriophages.</title>
        <authorList>
            <person name="Varga I."/>
            <person name="Molnar J."/>
            <person name="Gazdag A."/>
            <person name="Szucs D."/>
            <person name="Doffkay Z."/>
            <person name="Valappil S.K."/>
            <person name="Papp S."/>
            <person name="Pinter R."/>
            <person name="Vera Cruz C.M."/>
            <person name="Ricardo O."/>
            <person name="Vizi T."/>
            <person name="Schneider G."/>
            <person name="Rakhely G."/>
            <person name="Kovacs T."/>
        </authorList>
    </citation>
    <scope>NUCLEOTIDE SEQUENCE [LARGE SCALE GENOMIC DNA]</scope>
</reference>
<dbReference type="Pfam" id="PF06381">
    <property type="entry name" value="Phage_portal_3"/>
    <property type="match status" value="1"/>
</dbReference>
<evidence type="ECO:0000313" key="3">
    <source>
        <dbReference type="EMBL" id="AVO23663.1"/>
    </source>
</evidence>
<evidence type="ECO:0000313" key="4">
    <source>
        <dbReference type="Proteomes" id="UP000289438"/>
    </source>
</evidence>
<keyword evidence="4" id="KW-1185">Reference proteome</keyword>
<organism evidence="3 4">
    <name type="scientific">Xanthomonas phage XPP1</name>
    <dbReference type="NCBI Taxonomy" id="2099853"/>
    <lineage>
        <taxon>Viruses</taxon>
        <taxon>Duplodnaviria</taxon>
        <taxon>Heunggongvirae</taxon>
        <taxon>Uroviricota</taxon>
        <taxon>Caudoviricetes</taxon>
        <taxon>Kantovirinae</taxon>
        <taxon>Tsukubavirus</taxon>
        <taxon>Tsukubavirus XPP1</taxon>
    </lineage>
</organism>
<evidence type="ECO:0000259" key="2">
    <source>
        <dbReference type="Pfam" id="PF06381"/>
    </source>
</evidence>